<dbReference type="RefSeq" id="WP_008505019.1">
    <property type="nucleotide sequence ID" value="NZ_CM001403.1"/>
</dbReference>
<protein>
    <recommendedName>
        <fullName evidence="3">alpha-L-fucosidase</fullName>
        <ecNumber evidence="3">3.2.1.51</ecNumber>
    </recommendedName>
</protein>
<dbReference type="EC" id="3.2.1.51" evidence="3"/>
<comment type="function">
    <text evidence="1">Alpha-L-fucosidase is responsible for hydrolyzing the alpha-1,6-linked fucose joined to the reducing-end N-acetylglucosamine of the carbohydrate moieties of glycoproteins.</text>
</comment>
<dbReference type="Pfam" id="PF01120">
    <property type="entry name" value="Alpha_L_fucos"/>
    <property type="match status" value="1"/>
</dbReference>
<evidence type="ECO:0000313" key="11">
    <source>
        <dbReference type="Proteomes" id="UP000002774"/>
    </source>
</evidence>
<evidence type="ECO:0000256" key="6">
    <source>
        <dbReference type="ARBA" id="ARBA00023295"/>
    </source>
</evidence>
<dbReference type="InterPro" id="IPR016286">
    <property type="entry name" value="FUC_metazoa-typ"/>
</dbReference>
<evidence type="ECO:0000256" key="3">
    <source>
        <dbReference type="ARBA" id="ARBA00012662"/>
    </source>
</evidence>
<dbReference type="Proteomes" id="UP000002774">
    <property type="component" value="Chromosome"/>
</dbReference>
<name>H1YFT3_9SPHI</name>
<dbReference type="SUPFAM" id="SSF51445">
    <property type="entry name" value="(Trans)glycosidases"/>
    <property type="match status" value="1"/>
</dbReference>
<feature type="domain" description="Glycoside hydrolase family 29 N-terminal" evidence="8">
    <location>
        <begin position="34"/>
        <end position="428"/>
    </location>
</feature>
<dbReference type="PANTHER" id="PTHR10030">
    <property type="entry name" value="ALPHA-L-FUCOSIDASE"/>
    <property type="match status" value="1"/>
</dbReference>
<dbReference type="GO" id="GO:0006004">
    <property type="term" value="P:fucose metabolic process"/>
    <property type="evidence" value="ECO:0007669"/>
    <property type="project" value="InterPro"/>
</dbReference>
<feature type="chain" id="PRO_5003557848" description="alpha-L-fucosidase" evidence="7">
    <location>
        <begin position="25"/>
        <end position="547"/>
    </location>
</feature>
<dbReference type="HOGENOM" id="CLU_002934_6_1_10"/>
<feature type="signal peptide" evidence="7">
    <location>
        <begin position="1"/>
        <end position="24"/>
    </location>
</feature>
<dbReference type="OrthoDB" id="107551at2"/>
<evidence type="ECO:0000256" key="5">
    <source>
        <dbReference type="ARBA" id="ARBA00022801"/>
    </source>
</evidence>
<dbReference type="InterPro" id="IPR013780">
    <property type="entry name" value="Glyco_hydro_b"/>
</dbReference>
<dbReference type="EMBL" id="CM001403">
    <property type="protein sequence ID" value="EHQ25324.1"/>
    <property type="molecule type" value="Genomic_DNA"/>
</dbReference>
<dbReference type="Gene3D" id="3.20.20.80">
    <property type="entry name" value="Glycosidases"/>
    <property type="match status" value="1"/>
</dbReference>
<proteinExistence type="inferred from homology"/>
<dbReference type="GO" id="GO:0004560">
    <property type="term" value="F:alpha-L-fucosidase activity"/>
    <property type="evidence" value="ECO:0007669"/>
    <property type="project" value="InterPro"/>
</dbReference>
<feature type="domain" description="Alpha-L-fucosidase C-terminal" evidence="9">
    <location>
        <begin position="465"/>
        <end position="543"/>
    </location>
</feature>
<dbReference type="STRING" id="714943.Mucpa_1158"/>
<dbReference type="GO" id="GO:0016139">
    <property type="term" value="P:glycoside catabolic process"/>
    <property type="evidence" value="ECO:0007669"/>
    <property type="project" value="TreeGrafter"/>
</dbReference>
<comment type="similarity">
    <text evidence="2">Belongs to the glycosyl hydrolase 29 family.</text>
</comment>
<dbReference type="InterPro" id="IPR000933">
    <property type="entry name" value="Glyco_hydro_29"/>
</dbReference>
<evidence type="ECO:0000256" key="4">
    <source>
        <dbReference type="ARBA" id="ARBA00022729"/>
    </source>
</evidence>
<evidence type="ECO:0000259" key="8">
    <source>
        <dbReference type="Pfam" id="PF01120"/>
    </source>
</evidence>
<dbReference type="InterPro" id="IPR031919">
    <property type="entry name" value="Fucosidase_C"/>
</dbReference>
<gene>
    <name evidence="10" type="ORF">Mucpa_1158</name>
</gene>
<accession>H1YFT3</accession>
<dbReference type="SMART" id="SM00812">
    <property type="entry name" value="Alpha_L_fucos"/>
    <property type="match status" value="1"/>
</dbReference>
<keyword evidence="4 7" id="KW-0732">Signal</keyword>
<keyword evidence="11" id="KW-1185">Reference proteome</keyword>
<evidence type="ECO:0000256" key="2">
    <source>
        <dbReference type="ARBA" id="ARBA00007951"/>
    </source>
</evidence>
<dbReference type="GO" id="GO:0005764">
    <property type="term" value="C:lysosome"/>
    <property type="evidence" value="ECO:0007669"/>
    <property type="project" value="TreeGrafter"/>
</dbReference>
<dbReference type="Gene3D" id="2.60.40.1180">
    <property type="entry name" value="Golgi alpha-mannosidase II"/>
    <property type="match status" value="1"/>
</dbReference>
<evidence type="ECO:0000313" key="10">
    <source>
        <dbReference type="EMBL" id="EHQ25324.1"/>
    </source>
</evidence>
<keyword evidence="6" id="KW-0326">Glycosidase</keyword>
<dbReference type="InterPro" id="IPR017853">
    <property type="entry name" value="GH"/>
</dbReference>
<dbReference type="eggNOG" id="COG3669">
    <property type="taxonomic scope" value="Bacteria"/>
</dbReference>
<dbReference type="AlphaFoldDB" id="H1YFT3"/>
<keyword evidence="5 10" id="KW-0378">Hydrolase</keyword>
<reference evidence="10" key="1">
    <citation type="submission" date="2011-09" db="EMBL/GenBank/DDBJ databases">
        <title>The permanent draft genome of Mucilaginibacter paludis DSM 18603.</title>
        <authorList>
            <consortium name="US DOE Joint Genome Institute (JGI-PGF)"/>
            <person name="Lucas S."/>
            <person name="Han J."/>
            <person name="Lapidus A."/>
            <person name="Bruce D."/>
            <person name="Goodwin L."/>
            <person name="Pitluck S."/>
            <person name="Peters L."/>
            <person name="Kyrpides N."/>
            <person name="Mavromatis K."/>
            <person name="Ivanova N."/>
            <person name="Mikhailova N."/>
            <person name="Held B."/>
            <person name="Detter J.C."/>
            <person name="Tapia R."/>
            <person name="Han C."/>
            <person name="Land M."/>
            <person name="Hauser L."/>
            <person name="Markowitz V."/>
            <person name="Cheng J.-F."/>
            <person name="Hugenholtz P."/>
            <person name="Woyke T."/>
            <person name="Wu D."/>
            <person name="Tindall B."/>
            <person name="Brambilla E."/>
            <person name="Klenk H.-P."/>
            <person name="Eisen J.A."/>
        </authorList>
    </citation>
    <scope>NUCLEOTIDE SEQUENCE [LARGE SCALE GENOMIC DNA]</scope>
    <source>
        <strain evidence="10">DSM 18603</strain>
    </source>
</reference>
<evidence type="ECO:0000256" key="7">
    <source>
        <dbReference type="SAM" id="SignalP"/>
    </source>
</evidence>
<dbReference type="InterPro" id="IPR057739">
    <property type="entry name" value="Glyco_hydro_29_N"/>
</dbReference>
<dbReference type="PANTHER" id="PTHR10030:SF37">
    <property type="entry name" value="ALPHA-L-FUCOSIDASE-RELATED"/>
    <property type="match status" value="1"/>
</dbReference>
<organism evidence="10 11">
    <name type="scientific">Mucilaginibacter paludis DSM 18603</name>
    <dbReference type="NCBI Taxonomy" id="714943"/>
    <lineage>
        <taxon>Bacteria</taxon>
        <taxon>Pseudomonadati</taxon>
        <taxon>Bacteroidota</taxon>
        <taxon>Sphingobacteriia</taxon>
        <taxon>Sphingobacteriales</taxon>
        <taxon>Sphingobacteriaceae</taxon>
        <taxon>Mucilaginibacter</taxon>
    </lineage>
</organism>
<evidence type="ECO:0000256" key="1">
    <source>
        <dbReference type="ARBA" id="ARBA00004071"/>
    </source>
</evidence>
<dbReference type="PIRSF" id="PIRSF001092">
    <property type="entry name" value="Alpha-L-fucosidase"/>
    <property type="match status" value="1"/>
</dbReference>
<evidence type="ECO:0000259" key="9">
    <source>
        <dbReference type="Pfam" id="PF16757"/>
    </source>
</evidence>
<sequence>MKRRTLIKGGLAAASSLWLSKSSANNLFLSGEGVKAAGPFQPTWESLAKYQVPDWFRDAKFGMWAHWGPQCQPERGDWYARGMYQEGSDQYKYHCKKYGHPSKFGFKDVINEWKAERWDPEELVSLYKKTGARYFMALANHHDNLDLYNSKYQSWNSTKVGPKKDLIGGWAKAAKNAGLPFGVSVHAAHAWSWYETAQRADKNGPLAGVPYDGKLTASDGAGKWWNKFDPQELYAQNHALSEKSDIDGTIHRQWNWGNGVCPPSKEYCEKFYKRTIELIDNYEPEFIYFDDTALPLWPASDAGLRIAAHLYNTNLKRHGKLNAGIFGKILDEQQRKCMIWDIERGQSNKIEPEPWQTDTCIGQWHYDRRVYEENGYKTAKTVIHTLADVVSKNGNLMLNVPLRGDGSMDEKERAVVDNIGQWMQVNSEAIYGTRPWTVFGEGPAIESAAPLSAQGFNEGKGKPFTADDMRFTSKGKTLYAILLGWPADHAVTIKSLGEGVRQPGRVSLLGHGGNLVYSQSAQGLKVTMPEQAPCKDAFVLKIEGLIG</sequence>
<dbReference type="Pfam" id="PF16757">
    <property type="entry name" value="Fucosidase_C"/>
    <property type="match status" value="1"/>
</dbReference>